<keyword evidence="4 8" id="KW-0418">Kinase</keyword>
<evidence type="ECO:0000259" key="7">
    <source>
        <dbReference type="PROSITE" id="PS50011"/>
    </source>
</evidence>
<keyword evidence="9" id="KW-1185">Reference proteome</keyword>
<dbReference type="SMART" id="SM00220">
    <property type="entry name" value="S_TKc"/>
    <property type="match status" value="1"/>
</dbReference>
<dbReference type="PROSITE" id="PS50011">
    <property type="entry name" value="PROTEIN_KINASE_DOM"/>
    <property type="match status" value="1"/>
</dbReference>
<dbReference type="KEGG" id="sre:PTSG_07849"/>
<dbReference type="AlphaFoldDB" id="F2UGI3"/>
<evidence type="ECO:0000256" key="6">
    <source>
        <dbReference type="SAM" id="MobiDB-lite"/>
    </source>
</evidence>
<sequence length="677" mass="71864">MGCGSSLAVQAAQRQGDGADSASVPDVVSSKQIGRWLSFDQELGTGAHAVVWKATVLPAYLESGRIGHHALITKPLPRAPSPSRSKQANGSVVNASKGSGAQSLAVAVKVAARASSSSKCQHEAAILRQIHGCVALGSDSVHHHQFNSSSSSDGGGNNSNSKEGDSNMDINTANSNVDTHNNGHHHNTNDNTNTSVNTVLFSRISRRHILPLLDVFTSKRGITHIVLPLAPHGDLFHFIADRSEQLEEQECQHITTQVVCALNCLHTLGIGHLDLKPENVLLFPHSSSSSSKGSSSSARHQQVPGGDTSALVADDCRHHSTPRAQRGSGDRTSADDTNANQHRAAEERGQGDEAPDDGGDDDDEAGIGSSGEQLARASWLQKDLPLQRHPSEQQQQQQQQQQKQQQQHIQNDVSAPVPPSVTGGERVHMPGLAFEVRLCDFTEAVRVDPSSPIRTGRVGTHAYMCPEMLAPANRYHPHQADMWSLGAVLAFMMTGDIIFEAPTLDLTANRVISSRLPLPPSIHRRISRAGISFLLWCLRRDAHLRMTAQAAAKHTWVTGSKGADNKGDSAHRGHAGDGGGGVGVQLGRAPSLQLAQPNNGGDRGGAGVDQVDADCGDSAQRDTTQGPNKGIAGTDDQPPPPPPCRVVSSRSPDMDVNALPRGLDVVFVVDVDSDSDV</sequence>
<dbReference type="SUPFAM" id="SSF56112">
    <property type="entry name" value="Protein kinase-like (PK-like)"/>
    <property type="match status" value="1"/>
</dbReference>
<dbReference type="RefSeq" id="XP_004991654.1">
    <property type="nucleotide sequence ID" value="XM_004991597.1"/>
</dbReference>
<feature type="domain" description="Protein kinase" evidence="7">
    <location>
        <begin position="37"/>
        <end position="557"/>
    </location>
</feature>
<dbReference type="InterPro" id="IPR008271">
    <property type="entry name" value="Ser/Thr_kinase_AS"/>
</dbReference>
<protein>
    <submittedName>
        <fullName evidence="8">Serine/threonine protein kinase</fullName>
    </submittedName>
</protein>
<dbReference type="PROSITE" id="PS00108">
    <property type="entry name" value="PROTEIN_KINASE_ST"/>
    <property type="match status" value="1"/>
</dbReference>
<evidence type="ECO:0000256" key="1">
    <source>
        <dbReference type="ARBA" id="ARBA00022527"/>
    </source>
</evidence>
<feature type="compositionally biased region" description="Low complexity" evidence="6">
    <location>
        <begin position="393"/>
        <end position="407"/>
    </location>
</feature>
<organism evidence="9">
    <name type="scientific">Salpingoeca rosetta (strain ATCC 50818 / BSB-021)</name>
    <dbReference type="NCBI Taxonomy" id="946362"/>
    <lineage>
        <taxon>Eukaryota</taxon>
        <taxon>Choanoflagellata</taxon>
        <taxon>Craspedida</taxon>
        <taxon>Salpingoecidae</taxon>
        <taxon>Salpingoeca</taxon>
    </lineage>
</organism>
<proteinExistence type="predicted"/>
<dbReference type="GO" id="GO:0004674">
    <property type="term" value="F:protein serine/threonine kinase activity"/>
    <property type="evidence" value="ECO:0007669"/>
    <property type="project" value="UniProtKB-KW"/>
</dbReference>
<dbReference type="InParanoid" id="F2UGI3"/>
<feature type="compositionally biased region" description="Polar residues" evidence="6">
    <location>
        <begin position="82"/>
        <end position="96"/>
    </location>
</feature>
<evidence type="ECO:0000313" key="9">
    <source>
        <dbReference type="Proteomes" id="UP000007799"/>
    </source>
</evidence>
<feature type="region of interest" description="Disordered" evidence="6">
    <location>
        <begin position="143"/>
        <end position="194"/>
    </location>
</feature>
<keyword evidence="3" id="KW-0547">Nucleotide-binding</keyword>
<dbReference type="OrthoDB" id="541276at2759"/>
<name>F2UGI3_SALR5</name>
<dbReference type="Proteomes" id="UP000007799">
    <property type="component" value="Unassembled WGS sequence"/>
</dbReference>
<feature type="compositionally biased region" description="Acidic residues" evidence="6">
    <location>
        <begin position="353"/>
        <end position="365"/>
    </location>
</feature>
<evidence type="ECO:0000256" key="3">
    <source>
        <dbReference type="ARBA" id="ARBA00022741"/>
    </source>
</evidence>
<evidence type="ECO:0000256" key="5">
    <source>
        <dbReference type="ARBA" id="ARBA00022840"/>
    </source>
</evidence>
<dbReference type="eggNOG" id="KOG0583">
    <property type="taxonomic scope" value="Eukaryota"/>
</dbReference>
<feature type="compositionally biased region" description="Low complexity" evidence="6">
    <location>
        <begin position="286"/>
        <end position="297"/>
    </location>
</feature>
<dbReference type="Gene3D" id="1.10.510.10">
    <property type="entry name" value="Transferase(Phosphotransferase) domain 1"/>
    <property type="match status" value="2"/>
</dbReference>
<accession>F2UGI3</accession>
<evidence type="ECO:0000256" key="4">
    <source>
        <dbReference type="ARBA" id="ARBA00022777"/>
    </source>
</evidence>
<feature type="region of interest" description="Disordered" evidence="6">
    <location>
        <begin position="74"/>
        <end position="96"/>
    </location>
</feature>
<dbReference type="GO" id="GO:0005524">
    <property type="term" value="F:ATP binding"/>
    <property type="evidence" value="ECO:0007669"/>
    <property type="project" value="UniProtKB-KW"/>
</dbReference>
<reference evidence="8" key="1">
    <citation type="submission" date="2009-08" db="EMBL/GenBank/DDBJ databases">
        <title>Annotation of Salpingoeca rosetta.</title>
        <authorList>
            <consortium name="The Broad Institute Genome Sequencing Platform"/>
            <person name="Russ C."/>
            <person name="Cuomo C."/>
            <person name="Burger G."/>
            <person name="Gray M.W."/>
            <person name="Holland P.W.H."/>
            <person name="King N."/>
            <person name="Lang F.B.F."/>
            <person name="Roger A.J."/>
            <person name="Ruiz-Trillo I."/>
            <person name="Young S.K."/>
            <person name="Zeng Q."/>
            <person name="Gargeya S."/>
            <person name="Alvarado L."/>
            <person name="Berlin A."/>
            <person name="Chapman S.B."/>
            <person name="Chen Z."/>
            <person name="Freedman E."/>
            <person name="Gellesch M."/>
            <person name="Goldberg J."/>
            <person name="Griggs A."/>
            <person name="Gujja S."/>
            <person name="Heilman E."/>
            <person name="Heiman D."/>
            <person name="Howarth C."/>
            <person name="Mehta T."/>
            <person name="Neiman D."/>
            <person name="Pearson M."/>
            <person name="Roberts A."/>
            <person name="Saif S."/>
            <person name="Shea T."/>
            <person name="Shenoy N."/>
            <person name="Sisk P."/>
            <person name="Stolte C."/>
            <person name="Sykes S."/>
            <person name="White J."/>
            <person name="Yandava C."/>
            <person name="Haas B."/>
            <person name="Nusbaum C."/>
            <person name="Birren B."/>
        </authorList>
    </citation>
    <scope>NUCLEOTIDE SEQUENCE [LARGE SCALE GENOMIC DNA]</scope>
    <source>
        <strain evidence="8">ATCC 50818</strain>
    </source>
</reference>
<dbReference type="PANTHER" id="PTHR24346:SF82">
    <property type="entry name" value="KP78A-RELATED"/>
    <property type="match status" value="1"/>
</dbReference>
<dbReference type="EMBL" id="GL832973">
    <property type="protein sequence ID" value="EGD75733.1"/>
    <property type="molecule type" value="Genomic_DNA"/>
</dbReference>
<feature type="region of interest" description="Disordered" evidence="6">
    <location>
        <begin position="552"/>
        <end position="655"/>
    </location>
</feature>
<dbReference type="InterPro" id="IPR000719">
    <property type="entry name" value="Prot_kinase_dom"/>
</dbReference>
<keyword evidence="5" id="KW-0067">ATP-binding</keyword>
<keyword evidence="2" id="KW-0808">Transferase</keyword>
<dbReference type="STRING" id="946362.F2UGI3"/>
<dbReference type="GeneID" id="16072215"/>
<feature type="region of interest" description="Disordered" evidence="6">
    <location>
        <begin position="285"/>
        <end position="373"/>
    </location>
</feature>
<dbReference type="InterPro" id="IPR011009">
    <property type="entry name" value="Kinase-like_dom_sf"/>
</dbReference>
<dbReference type="Pfam" id="PF00069">
    <property type="entry name" value="Pkinase"/>
    <property type="match status" value="2"/>
</dbReference>
<feature type="compositionally biased region" description="Basic and acidic residues" evidence="6">
    <location>
        <begin position="563"/>
        <end position="575"/>
    </location>
</feature>
<feature type="region of interest" description="Disordered" evidence="6">
    <location>
        <begin position="388"/>
        <end position="422"/>
    </location>
</feature>
<gene>
    <name evidence="8" type="ORF">PTSG_07849</name>
</gene>
<dbReference type="eggNOG" id="KOG0032">
    <property type="taxonomic scope" value="Eukaryota"/>
</dbReference>
<dbReference type="GO" id="GO:0035556">
    <property type="term" value="P:intracellular signal transduction"/>
    <property type="evidence" value="ECO:0007669"/>
    <property type="project" value="TreeGrafter"/>
</dbReference>
<evidence type="ECO:0000256" key="2">
    <source>
        <dbReference type="ARBA" id="ARBA00022679"/>
    </source>
</evidence>
<keyword evidence="1 8" id="KW-0723">Serine/threonine-protein kinase</keyword>
<dbReference type="GO" id="GO:0005737">
    <property type="term" value="C:cytoplasm"/>
    <property type="evidence" value="ECO:0007669"/>
    <property type="project" value="TreeGrafter"/>
</dbReference>
<dbReference type="PANTHER" id="PTHR24346">
    <property type="entry name" value="MAP/MICROTUBULE AFFINITY-REGULATING KINASE"/>
    <property type="match status" value="1"/>
</dbReference>
<evidence type="ECO:0000313" key="8">
    <source>
        <dbReference type="EMBL" id="EGD75733.1"/>
    </source>
</evidence>